<accession>A0AAQ3M0I4</accession>
<evidence type="ECO:0000256" key="6">
    <source>
        <dbReference type="ARBA" id="ARBA00022827"/>
    </source>
</evidence>
<keyword evidence="7" id="KW-0521">NADP</keyword>
<dbReference type="Proteomes" id="UP001303373">
    <property type="component" value="Chromosome 3"/>
</dbReference>
<dbReference type="EMBL" id="CP138582">
    <property type="protein sequence ID" value="WPG99456.1"/>
    <property type="molecule type" value="Genomic_DNA"/>
</dbReference>
<dbReference type="InterPro" id="IPR036188">
    <property type="entry name" value="FAD/NAD-bd_sf"/>
</dbReference>
<keyword evidence="13" id="KW-1185">Reference proteome</keyword>
<evidence type="ECO:0000256" key="7">
    <source>
        <dbReference type="ARBA" id="ARBA00022857"/>
    </source>
</evidence>
<dbReference type="SUPFAM" id="SSF51905">
    <property type="entry name" value="FAD/NAD(P)-binding domain"/>
    <property type="match status" value="1"/>
</dbReference>
<evidence type="ECO:0000313" key="12">
    <source>
        <dbReference type="EMBL" id="WPG99456.1"/>
    </source>
</evidence>
<evidence type="ECO:0000256" key="5">
    <source>
        <dbReference type="ARBA" id="ARBA00022630"/>
    </source>
</evidence>
<dbReference type="InterPro" id="IPR025700">
    <property type="entry name" value="Lys/Orn_oxygenase"/>
</dbReference>
<dbReference type="PANTHER" id="PTHR42802:SF1">
    <property type="entry name" value="L-ORNITHINE N(5)-MONOOXYGENASE"/>
    <property type="match status" value="1"/>
</dbReference>
<protein>
    <recommendedName>
        <fullName evidence="4">L-ornithine N(5)-monooxygenase [NAD(P)H]</fullName>
        <ecNumber evidence="4">1.14.13.196</ecNumber>
    </recommendedName>
</protein>
<dbReference type="EC" id="1.14.13.196" evidence="4"/>
<dbReference type="GO" id="GO:0016491">
    <property type="term" value="F:oxidoreductase activity"/>
    <property type="evidence" value="ECO:0007669"/>
    <property type="project" value="UniProtKB-KW"/>
</dbReference>
<keyword evidence="5" id="KW-0285">Flavoprotein</keyword>
<evidence type="ECO:0000256" key="8">
    <source>
        <dbReference type="ARBA" id="ARBA00023002"/>
    </source>
</evidence>
<feature type="compositionally biased region" description="Low complexity" evidence="11">
    <location>
        <begin position="9"/>
        <end position="23"/>
    </location>
</feature>
<comment type="catalytic activity">
    <reaction evidence="9">
        <text>L-ornithine + NADPH + O2 = N(5)-hydroxy-L-ornithine + NADP(+) + H2O</text>
        <dbReference type="Rhea" id="RHEA:41508"/>
        <dbReference type="ChEBI" id="CHEBI:15377"/>
        <dbReference type="ChEBI" id="CHEBI:15379"/>
        <dbReference type="ChEBI" id="CHEBI:46911"/>
        <dbReference type="ChEBI" id="CHEBI:57783"/>
        <dbReference type="ChEBI" id="CHEBI:58349"/>
        <dbReference type="ChEBI" id="CHEBI:78275"/>
        <dbReference type="EC" id="1.14.13.196"/>
    </reaction>
</comment>
<evidence type="ECO:0000256" key="10">
    <source>
        <dbReference type="ARBA" id="ARBA00049248"/>
    </source>
</evidence>
<dbReference type="AlphaFoldDB" id="A0AAQ3M0I4"/>
<dbReference type="PANTHER" id="PTHR42802">
    <property type="entry name" value="MONOOXYGENASE"/>
    <property type="match status" value="1"/>
</dbReference>
<evidence type="ECO:0000256" key="4">
    <source>
        <dbReference type="ARBA" id="ARBA00012881"/>
    </source>
</evidence>
<feature type="region of interest" description="Disordered" evidence="11">
    <location>
        <begin position="1"/>
        <end position="24"/>
    </location>
</feature>
<organism evidence="12 13">
    <name type="scientific">Acrodontium crateriforme</name>
    <dbReference type="NCBI Taxonomy" id="150365"/>
    <lineage>
        <taxon>Eukaryota</taxon>
        <taxon>Fungi</taxon>
        <taxon>Dikarya</taxon>
        <taxon>Ascomycota</taxon>
        <taxon>Pezizomycotina</taxon>
        <taxon>Dothideomycetes</taxon>
        <taxon>Dothideomycetidae</taxon>
        <taxon>Mycosphaerellales</taxon>
        <taxon>Teratosphaeriaceae</taxon>
        <taxon>Acrodontium</taxon>
    </lineage>
</organism>
<comment type="pathway">
    <text evidence="2">Siderophore biosynthesis.</text>
</comment>
<proteinExistence type="inferred from homology"/>
<comment type="cofactor">
    <cofactor evidence="1">
        <name>FAD</name>
        <dbReference type="ChEBI" id="CHEBI:57692"/>
    </cofactor>
</comment>
<evidence type="ECO:0000313" key="13">
    <source>
        <dbReference type="Proteomes" id="UP001303373"/>
    </source>
</evidence>
<dbReference type="Pfam" id="PF13434">
    <property type="entry name" value="Lys_Orn_oxgnase"/>
    <property type="match status" value="1"/>
</dbReference>
<evidence type="ECO:0000256" key="2">
    <source>
        <dbReference type="ARBA" id="ARBA00004924"/>
    </source>
</evidence>
<keyword evidence="8" id="KW-0560">Oxidoreductase</keyword>
<evidence type="ECO:0000256" key="11">
    <source>
        <dbReference type="SAM" id="MobiDB-lite"/>
    </source>
</evidence>
<keyword evidence="6" id="KW-0274">FAD</keyword>
<evidence type="ECO:0000256" key="1">
    <source>
        <dbReference type="ARBA" id="ARBA00001974"/>
    </source>
</evidence>
<reference evidence="12 13" key="1">
    <citation type="submission" date="2023-11" db="EMBL/GenBank/DDBJ databases">
        <title>An acidophilic fungus is an integral part of prey digestion in a carnivorous sundew plant.</title>
        <authorList>
            <person name="Tsai I.J."/>
        </authorList>
    </citation>
    <scope>NUCLEOTIDE SEQUENCE [LARGE SCALE GENOMIC DNA]</scope>
    <source>
        <strain evidence="12">169a</strain>
    </source>
</reference>
<dbReference type="Gene3D" id="3.50.50.60">
    <property type="entry name" value="FAD/NAD(P)-binding domain"/>
    <property type="match status" value="1"/>
</dbReference>
<dbReference type="PRINTS" id="PR00368">
    <property type="entry name" value="FADPNR"/>
</dbReference>
<dbReference type="GO" id="GO:0006879">
    <property type="term" value="P:intracellular iron ion homeostasis"/>
    <property type="evidence" value="ECO:0007669"/>
    <property type="project" value="TreeGrafter"/>
</dbReference>
<gene>
    <name evidence="12" type="ORF">R9X50_00227000</name>
</gene>
<comment type="similarity">
    <text evidence="3">Belongs to the lysine N(6)-hydroxylase/L-ornithine N(5)-oxygenase family.</text>
</comment>
<evidence type="ECO:0000256" key="3">
    <source>
        <dbReference type="ARBA" id="ARBA00007588"/>
    </source>
</evidence>
<sequence>MSPHAVPYSPTSSAGFPSSSKSSVNNDLKSNLRRVDDNEIHDLICVGFGPASLAIAVALHDALDNACHSLGAQPKVRFLEKQKQFRWHAGMLLPGAKMQISFIKDMATLRNPRSEFTFINYLHRHDRLVQFTNLGTFLPQRIEYEDYMKWCASWFEDVVDYDQTVQAVEVGNKDPLSGAVEYFNVSSLDQTTGVVTTRKAKHVVIATGGQPNIPKVLPTSHPRVIHSSQYVTNVTSMFPPGQHPRSVAVIGAGQSAAEVFNNIPSLFPDAKVHLLIRGSALRPSDDSPFVNEVFNPGKVDDYYSQEPTLRAQQIARDKATNYSVVRLELIEHIYSMLYSYRIQYENEVEWPQRIHTHRELTGLQDIKLDGKPAVRLHLQNNTSSFRAAASDLEETLDVDLVVVATGYRRDAHEDILKNVRHLMPGGAADPTAKWTVGRDYCVHFAKGAVSSDAGIWLQGCNEKTHGLSDTLLSILSVRGGEIVDSIFNKLSFESHGAAIGEDECVV</sequence>
<name>A0AAQ3M0I4_9PEZI</name>
<comment type="catalytic activity">
    <reaction evidence="10">
        <text>L-ornithine + NADH + O2 = N(5)-hydroxy-L-ornithine + NAD(+) + H2O</text>
        <dbReference type="Rhea" id="RHEA:41512"/>
        <dbReference type="ChEBI" id="CHEBI:15377"/>
        <dbReference type="ChEBI" id="CHEBI:15379"/>
        <dbReference type="ChEBI" id="CHEBI:46911"/>
        <dbReference type="ChEBI" id="CHEBI:57540"/>
        <dbReference type="ChEBI" id="CHEBI:57945"/>
        <dbReference type="ChEBI" id="CHEBI:78275"/>
        <dbReference type="EC" id="1.14.13.196"/>
    </reaction>
</comment>
<evidence type="ECO:0000256" key="9">
    <source>
        <dbReference type="ARBA" id="ARBA00047598"/>
    </source>
</evidence>